<evidence type="ECO:0000256" key="1">
    <source>
        <dbReference type="PROSITE-ProRule" id="PRU00339"/>
    </source>
</evidence>
<dbReference type="OrthoDB" id="6193797at2"/>
<evidence type="ECO:0000313" key="3">
    <source>
        <dbReference type="Proteomes" id="UP000249842"/>
    </source>
</evidence>
<dbReference type="Gene3D" id="1.25.40.10">
    <property type="entry name" value="Tetratricopeptide repeat domain"/>
    <property type="match status" value="1"/>
</dbReference>
<feature type="repeat" description="TPR" evidence="1">
    <location>
        <begin position="191"/>
        <end position="224"/>
    </location>
</feature>
<reference evidence="3" key="1">
    <citation type="submission" date="2018-05" db="EMBL/GenBank/DDBJ databases">
        <authorList>
            <person name="Li X."/>
        </authorList>
    </citation>
    <scope>NUCLEOTIDE SEQUENCE [LARGE SCALE GENOMIC DNA]</scope>
    <source>
        <strain evidence="3">HKS-05</strain>
    </source>
</reference>
<accession>A0A328B364</accession>
<dbReference type="SUPFAM" id="SSF53756">
    <property type="entry name" value="UDP-Glycosyltransferase/glycogen phosphorylase"/>
    <property type="match status" value="1"/>
</dbReference>
<name>A0A328B364_9CAUL</name>
<keyword evidence="2" id="KW-0966">Cell projection</keyword>
<dbReference type="EMBL" id="QFYP01000001">
    <property type="protein sequence ID" value="RAK61349.1"/>
    <property type="molecule type" value="Genomic_DNA"/>
</dbReference>
<dbReference type="SUPFAM" id="SSF48452">
    <property type="entry name" value="TPR-like"/>
    <property type="match status" value="1"/>
</dbReference>
<keyword evidence="1" id="KW-0802">TPR repeat</keyword>
<dbReference type="AlphaFoldDB" id="A0A328B364"/>
<protein>
    <submittedName>
        <fullName evidence="2">Flagellar protein FlbA</fullName>
    </submittedName>
</protein>
<keyword evidence="2" id="KW-0969">Cilium</keyword>
<dbReference type="InterPro" id="IPR011990">
    <property type="entry name" value="TPR-like_helical_dom_sf"/>
</dbReference>
<proteinExistence type="predicted"/>
<feature type="repeat" description="TPR" evidence="1">
    <location>
        <begin position="89"/>
        <end position="122"/>
    </location>
</feature>
<comment type="caution">
    <text evidence="2">The sequence shown here is derived from an EMBL/GenBank/DDBJ whole genome shotgun (WGS) entry which is preliminary data.</text>
</comment>
<dbReference type="InterPro" id="IPR019734">
    <property type="entry name" value="TPR_rpt"/>
</dbReference>
<dbReference type="Pfam" id="PF14559">
    <property type="entry name" value="TPR_19"/>
    <property type="match status" value="2"/>
</dbReference>
<gene>
    <name evidence="2" type="ORF">DJ021_16840</name>
</gene>
<dbReference type="PANTHER" id="PTHR44809:SF1">
    <property type="entry name" value="PROTEIN O-MANNOSYL-TRANSFERASE TMTC1"/>
    <property type="match status" value="1"/>
</dbReference>
<sequence>MPRKGPPSATSSQALETAALPTPARLAADTMGRAGSNDALARLNQAMGELKALAVAPMLQRAVNAIRADEPGTATEWAIKALEQDEHNGFGWYLLAIARERAGDFASSVAAYESALKLLPDHAEVANDLGRLAFRMGMREQAEKLFRHFLIRHPDHPEGANNLACAIRDQSRLEEAVEILKPALLKNPEVGMLWNTMGTVVAEQGDFPTARIFFEECLRLEPGLAKARYNLGNALLNLGDPEGALEASNTAIAAVTAEDERQMMRLARSTILIALGRLGDGWEEYEARFHPQFAEITHFLIDRPRWTPGADLTGKSLLVVGEQGLGDEVLFANTLRDVLDRLGPDGRLTLAVEPRLVTLFQRAFPQVDVGAHATYRLGTRPARAAPFVEDMAAIDLWAPIASLLRDFRRTVDDFPVREPLLTADPDRVAYWRAQVAALPGRKVGLLWKSGISKDARHRYFAKFADWAPVLAQAGVTFVNLQYGDCAEELAFAQRELGVEIWQPPGIDLKQDLDDVTALCCAMDLVVGFSNASFNLAAACGAPAWLITVPGSWPRLGTRDRYPWYPQVKVFAPEAYGDWGPVMSEVADALAGFAGAAEH</sequence>
<dbReference type="PROSITE" id="PS50005">
    <property type="entry name" value="TPR"/>
    <property type="match status" value="3"/>
</dbReference>
<dbReference type="InterPro" id="IPR052943">
    <property type="entry name" value="TMTC_O-mannosyl-trnsfr"/>
</dbReference>
<feature type="repeat" description="TPR" evidence="1">
    <location>
        <begin position="123"/>
        <end position="156"/>
    </location>
</feature>
<evidence type="ECO:0000313" key="2">
    <source>
        <dbReference type="EMBL" id="RAK61349.1"/>
    </source>
</evidence>
<organism evidence="2 3">
    <name type="scientific">Phenylobacterium hankyongense</name>
    <dbReference type="NCBI Taxonomy" id="1813876"/>
    <lineage>
        <taxon>Bacteria</taxon>
        <taxon>Pseudomonadati</taxon>
        <taxon>Pseudomonadota</taxon>
        <taxon>Alphaproteobacteria</taxon>
        <taxon>Caulobacterales</taxon>
        <taxon>Caulobacteraceae</taxon>
        <taxon>Phenylobacterium</taxon>
    </lineage>
</organism>
<dbReference type="RefSeq" id="WP_111458641.1">
    <property type="nucleotide sequence ID" value="NZ_QFYP01000001.1"/>
</dbReference>
<dbReference type="SMART" id="SM00028">
    <property type="entry name" value="TPR"/>
    <property type="match status" value="5"/>
</dbReference>
<dbReference type="PANTHER" id="PTHR44809">
    <property type="match status" value="1"/>
</dbReference>
<keyword evidence="2" id="KW-0282">Flagellum</keyword>
<dbReference type="Proteomes" id="UP000249842">
    <property type="component" value="Unassembled WGS sequence"/>
</dbReference>
<keyword evidence="3" id="KW-1185">Reference proteome</keyword>